<name>A0ABN7V2U7_GIGMA</name>
<evidence type="ECO:0000313" key="1">
    <source>
        <dbReference type="EMBL" id="CAG8723306.1"/>
    </source>
</evidence>
<evidence type="ECO:0000313" key="2">
    <source>
        <dbReference type="Proteomes" id="UP000789901"/>
    </source>
</evidence>
<dbReference type="EMBL" id="CAJVQB010008805">
    <property type="protein sequence ID" value="CAG8723306.1"/>
    <property type="molecule type" value="Genomic_DNA"/>
</dbReference>
<gene>
    <name evidence="1" type="ORF">GMARGA_LOCUS13709</name>
</gene>
<comment type="caution">
    <text evidence="1">The sequence shown here is derived from an EMBL/GenBank/DDBJ whole genome shotgun (WGS) entry which is preliminary data.</text>
</comment>
<dbReference type="Proteomes" id="UP000789901">
    <property type="component" value="Unassembled WGS sequence"/>
</dbReference>
<sequence>MGNLEDWYDDMKGWCKVVLDRLFKEERATKILVPNPKEVLEETKYTLEIK</sequence>
<keyword evidence="2" id="KW-1185">Reference proteome</keyword>
<proteinExistence type="predicted"/>
<accession>A0ABN7V2U7</accession>
<protein>
    <submittedName>
        <fullName evidence="1">35461_t:CDS:1</fullName>
    </submittedName>
</protein>
<reference evidence="1 2" key="1">
    <citation type="submission" date="2021-06" db="EMBL/GenBank/DDBJ databases">
        <authorList>
            <person name="Kallberg Y."/>
            <person name="Tangrot J."/>
            <person name="Rosling A."/>
        </authorList>
    </citation>
    <scope>NUCLEOTIDE SEQUENCE [LARGE SCALE GENOMIC DNA]</scope>
    <source>
        <strain evidence="1 2">120-4 pot B 10/14</strain>
    </source>
</reference>
<organism evidence="1 2">
    <name type="scientific">Gigaspora margarita</name>
    <dbReference type="NCBI Taxonomy" id="4874"/>
    <lineage>
        <taxon>Eukaryota</taxon>
        <taxon>Fungi</taxon>
        <taxon>Fungi incertae sedis</taxon>
        <taxon>Mucoromycota</taxon>
        <taxon>Glomeromycotina</taxon>
        <taxon>Glomeromycetes</taxon>
        <taxon>Diversisporales</taxon>
        <taxon>Gigasporaceae</taxon>
        <taxon>Gigaspora</taxon>
    </lineage>
</organism>